<organism evidence="2 3">
    <name type="scientific">Flavivirga spongiicola</name>
    <dbReference type="NCBI Taxonomy" id="421621"/>
    <lineage>
        <taxon>Bacteria</taxon>
        <taxon>Pseudomonadati</taxon>
        <taxon>Bacteroidota</taxon>
        <taxon>Flavobacteriia</taxon>
        <taxon>Flavobacteriales</taxon>
        <taxon>Flavobacteriaceae</taxon>
        <taxon>Flavivirga</taxon>
    </lineage>
</organism>
<evidence type="ECO:0000313" key="2">
    <source>
        <dbReference type="EMBL" id="MEF3832503.1"/>
    </source>
</evidence>
<evidence type="ECO:0000256" key="1">
    <source>
        <dbReference type="SAM" id="SignalP"/>
    </source>
</evidence>
<feature type="signal peptide" evidence="1">
    <location>
        <begin position="1"/>
        <end position="19"/>
    </location>
</feature>
<comment type="caution">
    <text evidence="2">The sequence shown here is derived from an EMBL/GenBank/DDBJ whole genome shotgun (WGS) entry which is preliminary data.</text>
</comment>
<dbReference type="SUPFAM" id="SSF63829">
    <property type="entry name" value="Calcium-dependent phosphotriesterase"/>
    <property type="match status" value="1"/>
</dbReference>
<name>A0ABU7XP62_9FLAO</name>
<dbReference type="EMBL" id="JAODOP010000004">
    <property type="protein sequence ID" value="MEF3832503.1"/>
    <property type="molecule type" value="Genomic_DNA"/>
</dbReference>
<dbReference type="InterPro" id="IPR026341">
    <property type="entry name" value="T9SS_type_B"/>
</dbReference>
<feature type="chain" id="PRO_5045805678" evidence="1">
    <location>
        <begin position="20"/>
        <end position="918"/>
    </location>
</feature>
<sequence length="918" mass="102502">MRKIIVLTIFIITSHTAFSQNEAANWYFGDHAGIRFNADGTISDLTDGQLSTDEGCTTISDVDGNLLFYTDGITVWDRLHRPMPNANRIAGNGLYGDPSSTQSAIVIPKPKDPNIYYIFTADTSLSGDPDRGFHYSEVDMRLNGGFGDVTSKNINLLPNSTEKISAVVKDCETQALWVITLSSLNGNPADDVFNTFHAYEVTDTGINTTPVSSTFTDLFVSDQRGYLKLSPDGTKLVCANSTSDLFLYDFDVNTGIVSNQNQININFSRPGKRHSPYGVEFSQNNDVLYVSAYYDPQTDEEFRNPAEQYSALLQYDLTASNISATEVVIDNRQMYRGSLQLGPDGRIYRSMSRTYTIGSPFLSVINNPNALGASCDYDHNAISLSRNSRQGLPPFITSFFAEKIDIIRNSTVATTRLQLCDGETYTLRADDTPGAIYSWSLNGNPLAESDFDLEVSTPGLYKVFIDLNTGECDDTFEGIATVSFSQNPIAHDTTLTQCDEDGVLGGFTRFDLTQADDNLTGGIPELATRFFTDSSRNNEVPNSSNYIFNADIPSQIYVEVYNIDTNCYDTAELTLNLSIENIRPYTYDDACDELGSEDGINMFNLNDITTNIQTINGFTYPITYYETYEDALLEENNLGTPYTNENNPYNQTIYARVENNNACFGIGEVTLIVKELPKIDTEDLTYYYCLNEYPQTMPINAGILNSLQNDYTYNWSTGETSYEIPINEPGTYNVMVTNANGCSKSRTIIVEPSNVATIQEINVVDASQNNTITVIVSGEGIYQYRLLDKNNIVVFPYQENNIFENVPPGIYTITVKDVKNDCGLTNDRVSVIGFPKFFTPNNDGMHDTWQIYGVSSMFQPNTKIRIFNRYGKLIKQINPIGTGWDGTSNGERLPVDDYWFAIELQDGRVFKNHFSLKY</sequence>
<gene>
    <name evidence="2" type="ORF">N1F79_05140</name>
</gene>
<accession>A0ABU7XP62</accession>
<proteinExistence type="predicted"/>
<keyword evidence="1" id="KW-0732">Signal</keyword>
<keyword evidence="3" id="KW-1185">Reference proteome</keyword>
<dbReference type="RefSeq" id="WP_303304880.1">
    <property type="nucleotide sequence ID" value="NZ_JAODOP010000004.1"/>
</dbReference>
<dbReference type="Proteomes" id="UP001337305">
    <property type="component" value="Unassembled WGS sequence"/>
</dbReference>
<dbReference type="NCBIfam" id="TIGR04131">
    <property type="entry name" value="Bac_Flav_CTERM"/>
    <property type="match status" value="1"/>
</dbReference>
<reference evidence="2 3" key="1">
    <citation type="submission" date="2022-09" db="EMBL/GenBank/DDBJ databases">
        <title>Genome sequencing of Flavivirga sp. MEBiC05379.</title>
        <authorList>
            <person name="Oh H.-M."/>
            <person name="Kwon K.K."/>
            <person name="Park M.J."/>
            <person name="Yang S.-H."/>
        </authorList>
    </citation>
    <scope>NUCLEOTIDE SEQUENCE [LARGE SCALE GENOMIC DNA]</scope>
    <source>
        <strain evidence="2 3">MEBiC05379</strain>
    </source>
</reference>
<dbReference type="Pfam" id="PF13585">
    <property type="entry name" value="CHU_C"/>
    <property type="match status" value="1"/>
</dbReference>
<evidence type="ECO:0000313" key="3">
    <source>
        <dbReference type="Proteomes" id="UP001337305"/>
    </source>
</evidence>
<protein>
    <submittedName>
        <fullName evidence="2">T9SS type B sorting domain-containing protein</fullName>
    </submittedName>
</protein>